<name>A0A286G451_9BACT</name>
<protein>
    <submittedName>
        <fullName evidence="2">AAA ATPase domain-containing protein</fullName>
    </submittedName>
</protein>
<dbReference type="PANTHER" id="PTHR43581:SF3">
    <property type="entry name" value="AAA+ ATPASE DOMAIN-CONTAINING PROTEIN"/>
    <property type="match status" value="1"/>
</dbReference>
<dbReference type="InterPro" id="IPR027417">
    <property type="entry name" value="P-loop_NTPase"/>
</dbReference>
<dbReference type="InterPro" id="IPR041685">
    <property type="entry name" value="AAA_GajA/Old/RecF-like"/>
</dbReference>
<dbReference type="Proteomes" id="UP000219452">
    <property type="component" value="Unassembled WGS sequence"/>
</dbReference>
<proteinExistence type="predicted"/>
<dbReference type="Gene3D" id="3.40.50.300">
    <property type="entry name" value="P-loop containing nucleotide triphosphate hydrolases"/>
    <property type="match status" value="1"/>
</dbReference>
<organism evidence="2 3">
    <name type="scientific">Spirosoma fluviale</name>
    <dbReference type="NCBI Taxonomy" id="1597977"/>
    <lineage>
        <taxon>Bacteria</taxon>
        <taxon>Pseudomonadati</taxon>
        <taxon>Bacteroidota</taxon>
        <taxon>Cytophagia</taxon>
        <taxon>Cytophagales</taxon>
        <taxon>Cytophagaceae</taxon>
        <taxon>Spirosoma</taxon>
    </lineage>
</organism>
<dbReference type="RefSeq" id="WP_097126823.1">
    <property type="nucleotide sequence ID" value="NZ_OCNH01000002.1"/>
</dbReference>
<evidence type="ECO:0000259" key="1">
    <source>
        <dbReference type="Pfam" id="PF13175"/>
    </source>
</evidence>
<evidence type="ECO:0000313" key="2">
    <source>
        <dbReference type="EMBL" id="SOD90006.1"/>
    </source>
</evidence>
<reference evidence="3" key="1">
    <citation type="submission" date="2017-09" db="EMBL/GenBank/DDBJ databases">
        <authorList>
            <person name="Varghese N."/>
            <person name="Submissions S."/>
        </authorList>
    </citation>
    <scope>NUCLEOTIDE SEQUENCE [LARGE SCALE GENOMIC DNA]</scope>
    <source>
        <strain evidence="3">DSM 29961</strain>
    </source>
</reference>
<dbReference type="CDD" id="cd00267">
    <property type="entry name" value="ABC_ATPase"/>
    <property type="match status" value="1"/>
</dbReference>
<dbReference type="PANTHER" id="PTHR43581">
    <property type="entry name" value="ATP/GTP PHOSPHATASE"/>
    <property type="match status" value="1"/>
</dbReference>
<dbReference type="Pfam" id="PF13175">
    <property type="entry name" value="AAA_15"/>
    <property type="match status" value="1"/>
</dbReference>
<sequence length="708" mass="80926">MPFFLQSFRVTNFRSIVDSGEININDCTCLVGTNESGKTNLLIALQKLNPSNGELIVPLTDYPRKQYVTFDTSSGKEPFIRATFKLDESVTAQMGAKLGYSNELLSVVEVARYYNGRYEVNFPGSFLGQYPNKYIHSLLTNFYEQYLTSDLITRDKEEISQDLREFIERLIALLPESGSLGEYDVYNLISQLDEFITVKYSRRQTFRLFVDEQLKTPLENIARLLTHKRIVLTPNQQQLFIDQLPRFVYYTDYGNLDAEIYLPHVIQNSTRQDLGFKERARVRTLKVLFDFVQLKPEEILELGSEISQTKVITRDSYGRIDSTVVETALENTVDQERENKKKREVILQAASAQLTKAFQDWWRQGNYRFRFQADGNHFRIWVSDEKRTEEIELDGRSKGLQWFFSFFLTFRAEQANGHSNCILLLDEPGLSLHPIAQQDLLTFLHSLSRNNQLIYTTHSPFLIGSQELSNLKMLYVGTDGNSVVSDDYRATAQEAEESFYPIRAALNLRASEQLLTSCLPVLVNDVASQIYLQLIKSYLLQTGAHPATKDLLFIPVGGIEGVEPLTRMLGQQVGTLPYVLLDGNATGHALANALVNTSYTSSPSHVIILSESESDERVLEDFLPANDLARHFSRMYRGRQTDDFDYILLPDQSIVRQMEQFAHDNGYTLALNWRLTLAGQVAKTFDKLVPRLQPETVKGWVALFNKLA</sequence>
<accession>A0A286G451</accession>
<feature type="domain" description="Endonuclease GajA/Old nuclease/RecF-like AAA" evidence="1">
    <location>
        <begin position="5"/>
        <end position="463"/>
    </location>
</feature>
<keyword evidence="3" id="KW-1185">Reference proteome</keyword>
<dbReference type="InterPro" id="IPR051396">
    <property type="entry name" value="Bact_Antivir_Def_Nuclease"/>
</dbReference>
<dbReference type="OrthoDB" id="1098190at2"/>
<evidence type="ECO:0000313" key="3">
    <source>
        <dbReference type="Proteomes" id="UP000219452"/>
    </source>
</evidence>
<dbReference type="EMBL" id="OCNH01000002">
    <property type="protein sequence ID" value="SOD90006.1"/>
    <property type="molecule type" value="Genomic_DNA"/>
</dbReference>
<dbReference type="SUPFAM" id="SSF52540">
    <property type="entry name" value="P-loop containing nucleoside triphosphate hydrolases"/>
    <property type="match status" value="1"/>
</dbReference>
<dbReference type="AlphaFoldDB" id="A0A286G451"/>
<gene>
    <name evidence="2" type="ORF">SAMN06269250_3265</name>
</gene>